<evidence type="ECO:0000259" key="5">
    <source>
        <dbReference type="PROSITE" id="PS50106"/>
    </source>
</evidence>
<dbReference type="InterPro" id="IPR036034">
    <property type="entry name" value="PDZ_sf"/>
</dbReference>
<organism evidence="6">
    <name type="scientific">Pedococcus sp. KACC 23699</name>
    <dbReference type="NCBI Taxonomy" id="3149228"/>
    <lineage>
        <taxon>Bacteria</taxon>
        <taxon>Bacillati</taxon>
        <taxon>Actinomycetota</taxon>
        <taxon>Actinomycetes</taxon>
        <taxon>Micrococcales</taxon>
        <taxon>Intrasporangiaceae</taxon>
        <taxon>Pedococcus</taxon>
    </lineage>
</organism>
<dbReference type="Pfam" id="PF13365">
    <property type="entry name" value="Trypsin_2"/>
    <property type="match status" value="1"/>
</dbReference>
<dbReference type="PANTHER" id="PTHR43343:SF3">
    <property type="entry name" value="PROTEASE DO-LIKE 8, CHLOROPLASTIC"/>
    <property type="match status" value="1"/>
</dbReference>
<dbReference type="InterPro" id="IPR043504">
    <property type="entry name" value="Peptidase_S1_PA_chymotrypsin"/>
</dbReference>
<dbReference type="PROSITE" id="PS50106">
    <property type="entry name" value="PDZ"/>
    <property type="match status" value="1"/>
</dbReference>
<dbReference type="Pfam" id="PF13180">
    <property type="entry name" value="PDZ_2"/>
    <property type="match status" value="1"/>
</dbReference>
<dbReference type="SMART" id="SM00228">
    <property type="entry name" value="PDZ"/>
    <property type="match status" value="1"/>
</dbReference>
<feature type="region of interest" description="Disordered" evidence="4">
    <location>
        <begin position="353"/>
        <end position="372"/>
    </location>
</feature>
<dbReference type="Gene3D" id="2.30.42.10">
    <property type="match status" value="1"/>
</dbReference>
<dbReference type="EMBL" id="CP157483">
    <property type="protein sequence ID" value="XBO43357.1"/>
    <property type="molecule type" value="Genomic_DNA"/>
</dbReference>
<dbReference type="InterPro" id="IPR051201">
    <property type="entry name" value="Chloro_Bact_Ser_Proteases"/>
</dbReference>
<evidence type="ECO:0000313" key="6">
    <source>
        <dbReference type="EMBL" id="XBO43357.1"/>
    </source>
</evidence>
<dbReference type="SUPFAM" id="SSF50156">
    <property type="entry name" value="PDZ domain-like"/>
    <property type="match status" value="1"/>
</dbReference>
<dbReference type="PRINTS" id="PR00834">
    <property type="entry name" value="PROTEASES2C"/>
</dbReference>
<proteinExistence type="inferred from homology"/>
<dbReference type="InterPro" id="IPR001478">
    <property type="entry name" value="PDZ"/>
</dbReference>
<dbReference type="InterPro" id="IPR009003">
    <property type="entry name" value="Peptidase_S1_PA"/>
</dbReference>
<sequence>MSQAPGRSATSDRRRLLAIAAACGVLAGGVAGGVVAEVADGAGTTSGPGSVVTVTPTPSETVGSTRTGSGVVGVARVVTPSVVLLEVQGSGAGGEGSGIVLTADGDILTNNHVASAGGSGSQITVVFSDGARSPAKVVGTDPVTDLAVVRVQGASGLHPAMIGDSDSLLVGQAVVAVGAPLGLQGTVTSGIVSALHRPVTTTGESGQGTVFGAIQTDAAINPGNSGGPLVDMSAKVIGIDSAIASLPSSTTSQSGSIGLGFAIPISQAMPIVTELSQGKPATHAQLGIQIKDSTHPVGALVATVEPRSPAAAAGIQDGDVITEVNQLVVTDSSSLVAAVRAERPGDHVSVTYRRGGSEHSARVTLGSDQPGS</sequence>
<dbReference type="GO" id="GO:0004252">
    <property type="term" value="F:serine-type endopeptidase activity"/>
    <property type="evidence" value="ECO:0007669"/>
    <property type="project" value="InterPro"/>
</dbReference>
<evidence type="ECO:0000256" key="4">
    <source>
        <dbReference type="SAM" id="MobiDB-lite"/>
    </source>
</evidence>
<dbReference type="RefSeq" id="WP_406830791.1">
    <property type="nucleotide sequence ID" value="NZ_CP157483.1"/>
</dbReference>
<feature type="domain" description="PDZ" evidence="5">
    <location>
        <begin position="272"/>
        <end position="356"/>
    </location>
</feature>
<dbReference type="PANTHER" id="PTHR43343">
    <property type="entry name" value="PEPTIDASE S12"/>
    <property type="match status" value="1"/>
</dbReference>
<gene>
    <name evidence="6" type="ORF">ABEG17_17615</name>
</gene>
<dbReference type="InterPro" id="IPR001940">
    <property type="entry name" value="Peptidase_S1C"/>
</dbReference>
<keyword evidence="2" id="KW-0645">Protease</keyword>
<dbReference type="SUPFAM" id="SSF50494">
    <property type="entry name" value="Trypsin-like serine proteases"/>
    <property type="match status" value="1"/>
</dbReference>
<protein>
    <submittedName>
        <fullName evidence="6">Trypsin-like peptidase domain-containing protein</fullName>
    </submittedName>
</protein>
<accession>A0AAU7JSI8</accession>
<reference evidence="6" key="1">
    <citation type="submission" date="2024-05" db="EMBL/GenBank/DDBJ databases">
        <authorList>
            <person name="Kim S."/>
            <person name="Heo J."/>
            <person name="Choi H."/>
            <person name="Choi Y."/>
            <person name="Kwon S.-W."/>
            <person name="Kim Y."/>
        </authorList>
    </citation>
    <scope>NUCLEOTIDE SEQUENCE</scope>
    <source>
        <strain evidence="6">KACC 23699</strain>
    </source>
</reference>
<keyword evidence="3" id="KW-0378">Hydrolase</keyword>
<evidence type="ECO:0000256" key="3">
    <source>
        <dbReference type="ARBA" id="ARBA00022801"/>
    </source>
</evidence>
<evidence type="ECO:0000256" key="2">
    <source>
        <dbReference type="ARBA" id="ARBA00022670"/>
    </source>
</evidence>
<name>A0AAU7JSI8_9MICO</name>
<dbReference type="Gene3D" id="2.40.10.10">
    <property type="entry name" value="Trypsin-like serine proteases"/>
    <property type="match status" value="2"/>
</dbReference>
<comment type="similarity">
    <text evidence="1">Belongs to the peptidase S1C family.</text>
</comment>
<evidence type="ECO:0000256" key="1">
    <source>
        <dbReference type="ARBA" id="ARBA00010541"/>
    </source>
</evidence>
<dbReference type="AlphaFoldDB" id="A0AAU7JSI8"/>
<dbReference type="GO" id="GO:0006508">
    <property type="term" value="P:proteolysis"/>
    <property type="evidence" value="ECO:0007669"/>
    <property type="project" value="UniProtKB-KW"/>
</dbReference>